<sequence>MQWNWFSERHKRRIRHAGTLVSNNSYVIVAGDEIFLSNDLATARAEMLRICAIEREVSAFVTSEDDLRSGTAGQVIEKSSVTRIFFNGKN</sequence>
<name>A0A0H5Q3I6_9ZZZZ</name>
<proteinExistence type="predicted"/>
<protein>
    <submittedName>
        <fullName evidence="1">Uncharacterized protein</fullName>
    </submittedName>
</protein>
<reference evidence="1" key="2">
    <citation type="submission" date="2015-07" db="EMBL/GenBank/DDBJ databases">
        <title>Plasmids, circular viruses and viroids from rat gut.</title>
        <authorList>
            <person name="Jorgensen T.J."/>
            <person name="Hansen M.A."/>
            <person name="Xu Z."/>
            <person name="Tabak M.A."/>
            <person name="Sorensen S.J."/>
            <person name="Hansen L.H."/>
        </authorList>
    </citation>
    <scope>NUCLEOTIDE SEQUENCE</scope>
    <source>
        <strain evidence="1">RGFK0839</strain>
    </source>
</reference>
<organism evidence="1">
    <name type="scientific">uncultured prokaryote</name>
    <dbReference type="NCBI Taxonomy" id="198431"/>
    <lineage>
        <taxon>unclassified sequences</taxon>
        <taxon>environmental samples</taxon>
    </lineage>
</organism>
<reference evidence="1" key="1">
    <citation type="submission" date="2015-06" db="EMBL/GenBank/DDBJ databases">
        <authorList>
            <person name="Joergensen T."/>
        </authorList>
    </citation>
    <scope>NUCLEOTIDE SEQUENCE</scope>
    <source>
        <strain evidence="1">RGFK0839</strain>
    </source>
</reference>
<dbReference type="AlphaFoldDB" id="A0A0H5Q3I6"/>
<dbReference type="EMBL" id="LN853445">
    <property type="protein sequence ID" value="CRY95959.1"/>
    <property type="molecule type" value="Genomic_DNA"/>
</dbReference>
<accession>A0A0H5Q3I6</accession>
<evidence type="ECO:0000313" key="1">
    <source>
        <dbReference type="EMBL" id="CRY95959.1"/>
    </source>
</evidence>